<evidence type="ECO:0000256" key="1">
    <source>
        <dbReference type="SAM" id="Phobius"/>
    </source>
</evidence>
<dbReference type="RefSeq" id="WP_188371123.1">
    <property type="nucleotide sequence ID" value="NZ_BMFH01000002.1"/>
</dbReference>
<name>A0ABQ1R478_9FLAO</name>
<evidence type="ECO:0000313" key="2">
    <source>
        <dbReference type="EMBL" id="GGD57617.1"/>
    </source>
</evidence>
<organism evidence="2 3">
    <name type="scientific">Muriicola marianensis</name>
    <dbReference type="NCBI Taxonomy" id="1324801"/>
    <lineage>
        <taxon>Bacteria</taxon>
        <taxon>Pseudomonadati</taxon>
        <taxon>Bacteroidota</taxon>
        <taxon>Flavobacteriia</taxon>
        <taxon>Flavobacteriales</taxon>
        <taxon>Flavobacteriaceae</taxon>
        <taxon>Muriicola</taxon>
    </lineage>
</organism>
<sequence length="96" mass="11346">MGRFTRLRKNKKFNYSPKYYDDKGEGNPYKIERKLDKYRTTADSPGGIKSRWSAAMSDLRKGADRNYRLRFLLVLAVLILIVLYLLDFDISIFFPE</sequence>
<reference evidence="3" key="1">
    <citation type="journal article" date="2019" name="Int. J. Syst. Evol. Microbiol.">
        <title>The Global Catalogue of Microorganisms (GCM) 10K type strain sequencing project: providing services to taxonomists for standard genome sequencing and annotation.</title>
        <authorList>
            <consortium name="The Broad Institute Genomics Platform"/>
            <consortium name="The Broad Institute Genome Sequencing Center for Infectious Disease"/>
            <person name="Wu L."/>
            <person name="Ma J."/>
        </authorList>
    </citation>
    <scope>NUCLEOTIDE SEQUENCE [LARGE SCALE GENOMIC DNA]</scope>
    <source>
        <strain evidence="3">CGMCC 1.12606</strain>
    </source>
</reference>
<dbReference type="EMBL" id="BMFH01000002">
    <property type="protein sequence ID" value="GGD57617.1"/>
    <property type="molecule type" value="Genomic_DNA"/>
</dbReference>
<evidence type="ECO:0000313" key="3">
    <source>
        <dbReference type="Proteomes" id="UP000625780"/>
    </source>
</evidence>
<keyword evidence="1" id="KW-0812">Transmembrane</keyword>
<comment type="caution">
    <text evidence="2">The sequence shown here is derived from an EMBL/GenBank/DDBJ whole genome shotgun (WGS) entry which is preliminary data.</text>
</comment>
<keyword evidence="3" id="KW-1185">Reference proteome</keyword>
<keyword evidence="1" id="KW-1133">Transmembrane helix</keyword>
<proteinExistence type="predicted"/>
<evidence type="ECO:0008006" key="4">
    <source>
        <dbReference type="Google" id="ProtNLM"/>
    </source>
</evidence>
<protein>
    <recommendedName>
        <fullName evidence="4">Riboflavin synthase subunit beta</fullName>
    </recommendedName>
</protein>
<gene>
    <name evidence="2" type="ORF">GCM10011361_25190</name>
</gene>
<accession>A0ABQ1R478</accession>
<dbReference type="Proteomes" id="UP000625780">
    <property type="component" value="Unassembled WGS sequence"/>
</dbReference>
<keyword evidence="1" id="KW-0472">Membrane</keyword>
<feature type="transmembrane region" description="Helical" evidence="1">
    <location>
        <begin position="69"/>
        <end position="86"/>
    </location>
</feature>